<keyword evidence="4" id="KW-1185">Reference proteome</keyword>
<feature type="transmembrane region" description="Helical" evidence="2">
    <location>
        <begin position="221"/>
        <end position="242"/>
    </location>
</feature>
<accession>A0A1Y1UE73</accession>
<dbReference type="EMBL" id="NBSH01000008">
    <property type="protein sequence ID" value="ORX36343.1"/>
    <property type="molecule type" value="Genomic_DNA"/>
</dbReference>
<dbReference type="OrthoDB" id="2575575at2759"/>
<dbReference type="AlphaFoldDB" id="A0A1Y1UE73"/>
<feature type="region of interest" description="Disordered" evidence="1">
    <location>
        <begin position="292"/>
        <end position="666"/>
    </location>
</feature>
<dbReference type="InParanoid" id="A0A1Y1UE73"/>
<dbReference type="RefSeq" id="XP_021870444.1">
    <property type="nucleotide sequence ID" value="XM_022014139.1"/>
</dbReference>
<evidence type="ECO:0000256" key="1">
    <source>
        <dbReference type="SAM" id="MobiDB-lite"/>
    </source>
</evidence>
<evidence type="ECO:0000256" key="2">
    <source>
        <dbReference type="SAM" id="Phobius"/>
    </source>
</evidence>
<evidence type="ECO:0000313" key="4">
    <source>
        <dbReference type="Proteomes" id="UP000193218"/>
    </source>
</evidence>
<comment type="caution">
    <text evidence="3">The sequence shown here is derived from an EMBL/GenBank/DDBJ whole genome shotgun (WGS) entry which is preliminary data.</text>
</comment>
<feature type="region of interest" description="Disordered" evidence="1">
    <location>
        <begin position="18"/>
        <end position="92"/>
    </location>
</feature>
<reference evidence="3 4" key="1">
    <citation type="submission" date="2017-03" db="EMBL/GenBank/DDBJ databases">
        <title>Widespread Adenine N6-methylation of Active Genes in Fungi.</title>
        <authorList>
            <consortium name="DOE Joint Genome Institute"/>
            <person name="Mondo S.J."/>
            <person name="Dannebaum R.O."/>
            <person name="Kuo R.C."/>
            <person name="Louie K.B."/>
            <person name="Bewick A.J."/>
            <person name="Labutti K."/>
            <person name="Haridas S."/>
            <person name="Kuo A."/>
            <person name="Salamov A."/>
            <person name="Ahrendt S.R."/>
            <person name="Lau R."/>
            <person name="Bowen B.P."/>
            <person name="Lipzen A."/>
            <person name="Sullivan W."/>
            <person name="Andreopoulos W.B."/>
            <person name="Clum A."/>
            <person name="Lindquist E."/>
            <person name="Daum C."/>
            <person name="Northen T.R."/>
            <person name="Ramamoorthy G."/>
            <person name="Schmitz R.J."/>
            <person name="Gryganskyi A."/>
            <person name="Culley D."/>
            <person name="Magnuson J."/>
            <person name="James T.Y."/>
            <person name="O'Malley M.A."/>
            <person name="Stajich J.E."/>
            <person name="Spatafora J.W."/>
            <person name="Visel A."/>
            <person name="Grigoriev I.V."/>
        </authorList>
    </citation>
    <scope>NUCLEOTIDE SEQUENCE [LARGE SCALE GENOMIC DNA]</scope>
    <source>
        <strain evidence="3 4">NRRL Y-17943</strain>
    </source>
</reference>
<gene>
    <name evidence="3" type="ORF">BD324DRAFT_609014</name>
</gene>
<organism evidence="3 4">
    <name type="scientific">Kockovaella imperatae</name>
    <dbReference type="NCBI Taxonomy" id="4999"/>
    <lineage>
        <taxon>Eukaryota</taxon>
        <taxon>Fungi</taxon>
        <taxon>Dikarya</taxon>
        <taxon>Basidiomycota</taxon>
        <taxon>Agaricomycotina</taxon>
        <taxon>Tremellomycetes</taxon>
        <taxon>Tremellales</taxon>
        <taxon>Cuniculitremaceae</taxon>
        <taxon>Kockovaella</taxon>
    </lineage>
</organism>
<keyword evidence="2" id="KW-0812">Transmembrane</keyword>
<feature type="compositionally biased region" description="Basic residues" evidence="1">
    <location>
        <begin position="49"/>
        <end position="59"/>
    </location>
</feature>
<proteinExistence type="predicted"/>
<keyword evidence="2" id="KW-0472">Membrane</keyword>
<keyword evidence="2" id="KW-1133">Transmembrane helix</keyword>
<dbReference type="Proteomes" id="UP000193218">
    <property type="component" value="Unassembled WGS sequence"/>
</dbReference>
<feature type="compositionally biased region" description="Basic residues" evidence="1">
    <location>
        <begin position="308"/>
        <end position="321"/>
    </location>
</feature>
<sequence length="666" mass="72136">MEEEAYCAAPDHSLMVDISSSSDIDHAGPSTYLDHQPVPSHDETDLGRWSRKQSRRRRYYPSSHAPPSLLSPPPSLIPYTPRKRRPPRKPGPLLLALLPLAQAAPPPYHNYQPTSTHHDASPTSVYGNYHEETSTLSYTPTGLPTSVQQVQETALPLILTRDASGEWHKSDQGWKLYGRAASDSVGHNEVVANGTDFAIEATLPKGWGAPNVRTSYYRVPLIAAASLILAAFIVVAIIMLALNRRKAQRRAKRRAERARRKALAAAGISDEQSSTGFDSVLRTQLEQIDNQYGIRKRRKKQSTFVQTKVRKWRNGLRRRKSGKGDDDDEDGGDDNHATQEIIYEEPKPIEPVDAPTHQILSASGRSGSTTSASDSVAHSSHTSPTTTQSSAESNQHTDHHAPRPAEPQLEYPNEPPPQFFLPAYRPASVRSYNMHDASGSSAPSRSRSPPGLDADGDEQASRMPRGTDKVGAPGYYPAPTTPESEAALAAVQRSEGKTALPRPSSPLAFEREQQSSSMAHVATDDKRVLERMRLGGSAPSAPAMEGVTEAGPSAPVVEVDAEGFEAVDLAQDVGSSSASKPSRPVPGHLPEPPRPVRHSLIPENPLARHDSLHLLPSAPPATAGEDDSMGPSAPPMEEEESVPPSAPPINLNNDDEDLYEEASLPP</sequence>
<protein>
    <submittedName>
        <fullName evidence="3">Uncharacterized protein</fullName>
    </submittedName>
</protein>
<evidence type="ECO:0000313" key="3">
    <source>
        <dbReference type="EMBL" id="ORX36343.1"/>
    </source>
</evidence>
<dbReference type="GeneID" id="33555947"/>
<feature type="compositionally biased region" description="Low complexity" evidence="1">
    <location>
        <begin position="361"/>
        <end position="390"/>
    </location>
</feature>
<name>A0A1Y1UE73_9TREE</name>
<feature type="compositionally biased region" description="Basic and acidic residues" evidence="1">
    <location>
        <begin position="522"/>
        <end position="533"/>
    </location>
</feature>
<feature type="compositionally biased region" description="Pro residues" evidence="1">
    <location>
        <begin position="583"/>
        <end position="593"/>
    </location>
</feature>
<feature type="compositionally biased region" description="Low complexity" evidence="1">
    <location>
        <begin position="437"/>
        <end position="451"/>
    </location>
</feature>